<proteinExistence type="predicted"/>
<protein>
    <recommendedName>
        <fullName evidence="4">Bromo domain-containing protein</fullName>
    </recommendedName>
</protein>
<feature type="compositionally biased region" description="Polar residues" evidence="3">
    <location>
        <begin position="98"/>
        <end position="110"/>
    </location>
</feature>
<evidence type="ECO:0000313" key="6">
    <source>
        <dbReference type="Proteomes" id="UP001150538"/>
    </source>
</evidence>
<feature type="compositionally biased region" description="Basic and acidic residues" evidence="3">
    <location>
        <begin position="204"/>
        <end position="224"/>
    </location>
</feature>
<dbReference type="PRINTS" id="PR00503">
    <property type="entry name" value="BROMODOMAIN"/>
</dbReference>
<dbReference type="GO" id="GO:0006325">
    <property type="term" value="P:chromatin organization"/>
    <property type="evidence" value="ECO:0007669"/>
    <property type="project" value="UniProtKB-ARBA"/>
</dbReference>
<dbReference type="InterPro" id="IPR001487">
    <property type="entry name" value="Bromodomain"/>
</dbReference>
<comment type="caution">
    <text evidence="5">The sequence shown here is derived from an EMBL/GenBank/DDBJ whole genome shotgun (WGS) entry which is preliminary data.</text>
</comment>
<evidence type="ECO:0000313" key="5">
    <source>
        <dbReference type="EMBL" id="KAJ1921372.1"/>
    </source>
</evidence>
<dbReference type="Gene3D" id="1.20.920.10">
    <property type="entry name" value="Bromodomain-like"/>
    <property type="match status" value="1"/>
</dbReference>
<reference evidence="5" key="1">
    <citation type="submission" date="2022-07" db="EMBL/GenBank/DDBJ databases">
        <title>Phylogenomic reconstructions and comparative analyses of Kickxellomycotina fungi.</title>
        <authorList>
            <person name="Reynolds N.K."/>
            <person name="Stajich J.E."/>
            <person name="Barry K."/>
            <person name="Grigoriev I.V."/>
            <person name="Crous P."/>
            <person name="Smith M.E."/>
        </authorList>
    </citation>
    <scope>NUCLEOTIDE SEQUENCE</scope>
    <source>
        <strain evidence="5">NBRC 100468</strain>
    </source>
</reference>
<feature type="region of interest" description="Disordered" evidence="3">
    <location>
        <begin position="149"/>
        <end position="225"/>
    </location>
</feature>
<dbReference type="EMBL" id="JANBPU010000005">
    <property type="protein sequence ID" value="KAJ1921372.1"/>
    <property type="molecule type" value="Genomic_DNA"/>
</dbReference>
<feature type="region of interest" description="Disordered" evidence="3">
    <location>
        <begin position="1"/>
        <end position="135"/>
    </location>
</feature>
<keyword evidence="6" id="KW-1185">Reference proteome</keyword>
<dbReference type="PANTHER" id="PTHR22881">
    <property type="entry name" value="BROMODOMAIN CONTAINING PROTEIN"/>
    <property type="match status" value="1"/>
</dbReference>
<keyword evidence="1 2" id="KW-0103">Bromodomain</keyword>
<feature type="region of interest" description="Disordered" evidence="3">
    <location>
        <begin position="692"/>
        <end position="711"/>
    </location>
</feature>
<dbReference type="SMART" id="SM00297">
    <property type="entry name" value="BROMO"/>
    <property type="match status" value="1"/>
</dbReference>
<dbReference type="PROSITE" id="PS50014">
    <property type="entry name" value="BROMODOMAIN_2"/>
    <property type="match status" value="1"/>
</dbReference>
<dbReference type="InterPro" id="IPR051831">
    <property type="entry name" value="Bromodomain_contain_prot"/>
</dbReference>
<evidence type="ECO:0000256" key="1">
    <source>
        <dbReference type="ARBA" id="ARBA00023117"/>
    </source>
</evidence>
<dbReference type="Pfam" id="PF00439">
    <property type="entry name" value="Bromodomain"/>
    <property type="match status" value="1"/>
</dbReference>
<gene>
    <name evidence="5" type="ORF">H4219_000689</name>
</gene>
<feature type="compositionally biased region" description="Polar residues" evidence="3">
    <location>
        <begin position="390"/>
        <end position="403"/>
    </location>
</feature>
<feature type="compositionally biased region" description="Basic and acidic residues" evidence="3">
    <location>
        <begin position="38"/>
        <end position="58"/>
    </location>
</feature>
<feature type="compositionally biased region" description="Low complexity" evidence="3">
    <location>
        <begin position="159"/>
        <end position="176"/>
    </location>
</feature>
<organism evidence="5 6">
    <name type="scientific">Mycoemilia scoparia</name>
    <dbReference type="NCBI Taxonomy" id="417184"/>
    <lineage>
        <taxon>Eukaryota</taxon>
        <taxon>Fungi</taxon>
        <taxon>Fungi incertae sedis</taxon>
        <taxon>Zoopagomycota</taxon>
        <taxon>Kickxellomycotina</taxon>
        <taxon>Kickxellomycetes</taxon>
        <taxon>Kickxellales</taxon>
        <taxon>Kickxellaceae</taxon>
        <taxon>Mycoemilia</taxon>
    </lineage>
</organism>
<dbReference type="Proteomes" id="UP001150538">
    <property type="component" value="Unassembled WGS sequence"/>
</dbReference>
<dbReference type="InterPro" id="IPR036427">
    <property type="entry name" value="Bromodomain-like_sf"/>
</dbReference>
<dbReference type="PANTHER" id="PTHR22881:SF27">
    <property type="entry name" value="BROMODOMAIN CONTAINING 7_9"/>
    <property type="match status" value="1"/>
</dbReference>
<dbReference type="SUPFAM" id="SSF47370">
    <property type="entry name" value="Bromodomain"/>
    <property type="match status" value="1"/>
</dbReference>
<dbReference type="OrthoDB" id="21449at2759"/>
<sequence>MQNENSKGSKHVPRLKLSINLAKARAGSHASSPNGRALDTENHERKDTSPQDKKDQPKPSDTPKLPKIKLRLSLGKAKSNKQLPENQKPRPGKRPKVSQKQPRINPQALAQTDIVDSNDEGADTEDKAINVDIDGEEGEYIGAGYAAENEDGDANSVHSGAESVYSRASSSRNSSSTKHRSSLKAKNRKRGRKASMTPPVSKRIRSDIVSDAKSETTGTHERRMSFNPATTTRSLKSTLDRLLRKFVKKDSYAMFLEPVDTSIVTDYLKVIKSPMDFGTMKKKLNANEYKTIDQFKDDFMLVCKNCQTYNAPTTKYYKCARRIQEYGSIIIEKEAAKLREVFGKQYESSKEADNDSDVNSVANSTVNGISLRPRHSRNASESQCGGDAGLSSTEWAGSVNQESASRRPSTDPTRNGHSKRKKYYETQPFQRGFCPDGSVDVVNLTNFEVSTWDALKIPLQSRSTNPSNTAQPWTEAKFMDFGSFERKPYDLSTFTDTMLMQLLVGQDEGLAYWKSIYDFTDGGGQETARYITRMFKYLTDGVYPHITEAVNLVEGQHSKSTEDGEHSLAAQIYGILDTFLPSKSMSKPLPLLPGNKFLESYDEAGQWLHNASLKPQSTQSLLEENAAIFSKADLADPKGLDSLSKEDVVKLRQNLFLLSQRYTGHDPLTKPSANFNLSSSAASLASQVMNFGNSDLTKRPSSQPTFEQSKN</sequence>
<feature type="domain" description="Bromo" evidence="4">
    <location>
        <begin position="247"/>
        <end position="317"/>
    </location>
</feature>
<evidence type="ECO:0000256" key="3">
    <source>
        <dbReference type="SAM" id="MobiDB-lite"/>
    </source>
</evidence>
<accession>A0A9W8A6E9</accession>
<feature type="region of interest" description="Disordered" evidence="3">
    <location>
        <begin position="367"/>
        <end position="422"/>
    </location>
</feature>
<name>A0A9W8A6E9_9FUNG</name>
<evidence type="ECO:0000256" key="2">
    <source>
        <dbReference type="PROSITE-ProRule" id="PRU00035"/>
    </source>
</evidence>
<evidence type="ECO:0000259" key="4">
    <source>
        <dbReference type="PROSITE" id="PS50014"/>
    </source>
</evidence>
<dbReference type="AlphaFoldDB" id="A0A9W8A6E9"/>
<feature type="compositionally biased region" description="Basic residues" evidence="3">
    <location>
        <begin position="177"/>
        <end position="193"/>
    </location>
</feature>